<evidence type="ECO:0000313" key="4">
    <source>
        <dbReference type="Proteomes" id="UP000664132"/>
    </source>
</evidence>
<evidence type="ECO:0000313" key="3">
    <source>
        <dbReference type="EMBL" id="KAG4414651.1"/>
    </source>
</evidence>
<feature type="compositionally biased region" description="Polar residues" evidence="1">
    <location>
        <begin position="339"/>
        <end position="352"/>
    </location>
</feature>
<reference evidence="3" key="1">
    <citation type="submission" date="2021-02" db="EMBL/GenBank/DDBJ databases">
        <title>Genome sequence Cadophora malorum strain M34.</title>
        <authorList>
            <person name="Stefanovic E."/>
            <person name="Vu D."/>
            <person name="Scully C."/>
            <person name="Dijksterhuis J."/>
            <person name="Roader J."/>
            <person name="Houbraken J."/>
        </authorList>
    </citation>
    <scope>NUCLEOTIDE SEQUENCE</scope>
    <source>
        <strain evidence="3">M34</strain>
    </source>
</reference>
<feature type="compositionally biased region" description="Polar residues" evidence="1">
    <location>
        <begin position="444"/>
        <end position="457"/>
    </location>
</feature>
<feature type="region of interest" description="Disordered" evidence="1">
    <location>
        <begin position="475"/>
        <end position="619"/>
    </location>
</feature>
<dbReference type="GO" id="GO:0000329">
    <property type="term" value="C:fungal-type vacuole membrane"/>
    <property type="evidence" value="ECO:0007669"/>
    <property type="project" value="TreeGrafter"/>
</dbReference>
<feature type="compositionally biased region" description="Low complexity" evidence="1">
    <location>
        <begin position="551"/>
        <end position="562"/>
    </location>
</feature>
<feature type="compositionally biased region" description="Low complexity" evidence="1">
    <location>
        <begin position="275"/>
        <end position="293"/>
    </location>
</feature>
<feature type="transmembrane region" description="Helical" evidence="2">
    <location>
        <begin position="628"/>
        <end position="655"/>
    </location>
</feature>
<feature type="compositionally biased region" description="Polar residues" evidence="1">
    <location>
        <begin position="230"/>
        <end position="246"/>
    </location>
</feature>
<feature type="compositionally biased region" description="Polar residues" evidence="1">
    <location>
        <begin position="479"/>
        <end position="489"/>
    </location>
</feature>
<dbReference type="GO" id="GO:0010513">
    <property type="term" value="P:positive regulation of phosphatidylinositol biosynthetic process"/>
    <property type="evidence" value="ECO:0007669"/>
    <property type="project" value="TreeGrafter"/>
</dbReference>
<feature type="compositionally biased region" description="Polar residues" evidence="1">
    <location>
        <begin position="304"/>
        <end position="315"/>
    </location>
</feature>
<organism evidence="3 4">
    <name type="scientific">Cadophora malorum</name>
    <dbReference type="NCBI Taxonomy" id="108018"/>
    <lineage>
        <taxon>Eukaryota</taxon>
        <taxon>Fungi</taxon>
        <taxon>Dikarya</taxon>
        <taxon>Ascomycota</taxon>
        <taxon>Pezizomycotina</taxon>
        <taxon>Leotiomycetes</taxon>
        <taxon>Helotiales</taxon>
        <taxon>Ploettnerulaceae</taxon>
        <taxon>Cadophora</taxon>
    </lineage>
</organism>
<feature type="region of interest" description="Disordered" evidence="1">
    <location>
        <begin position="1"/>
        <end position="461"/>
    </location>
</feature>
<evidence type="ECO:0000256" key="1">
    <source>
        <dbReference type="SAM" id="MobiDB-lite"/>
    </source>
</evidence>
<accession>A0A8H7T9B0</accession>
<feature type="compositionally biased region" description="Polar residues" evidence="1">
    <location>
        <begin position="260"/>
        <end position="274"/>
    </location>
</feature>
<keyword evidence="2" id="KW-0812">Transmembrane</keyword>
<dbReference type="Pfam" id="PF12751">
    <property type="entry name" value="Vac7"/>
    <property type="match status" value="1"/>
</dbReference>
<keyword evidence="2" id="KW-0472">Membrane</keyword>
<dbReference type="EMBL" id="JAFJYH010000255">
    <property type="protein sequence ID" value="KAG4414651.1"/>
    <property type="molecule type" value="Genomic_DNA"/>
</dbReference>
<dbReference type="PANTHER" id="PTHR28258:SF1">
    <property type="entry name" value="VACUOLAR SEGREGATION PROTEIN 7"/>
    <property type="match status" value="1"/>
</dbReference>
<proteinExistence type="predicted"/>
<dbReference type="Proteomes" id="UP000664132">
    <property type="component" value="Unassembled WGS sequence"/>
</dbReference>
<dbReference type="GO" id="GO:0070772">
    <property type="term" value="C:PAS complex"/>
    <property type="evidence" value="ECO:0007669"/>
    <property type="project" value="TreeGrafter"/>
</dbReference>
<keyword evidence="4" id="KW-1185">Reference proteome</keyword>
<evidence type="ECO:0008006" key="5">
    <source>
        <dbReference type="Google" id="ProtNLM"/>
    </source>
</evidence>
<sequence length="851" mass="91062">MDDKIFTPIVGAQETAEPVQVDSSGEQMSVKAPKSIRDSSISSIPPATKKLQSKRVSSTASSPILSRESSPVRPALKANASARSTPGPGRSRKNSTQELSPARSASANTNPPSAAATQRALSVASTPILHPTASEPTIRAPVPQKPPVTTEVRETPRWPISPRLRSPPPINKPSILSPRKIDQEPPSINVQRHSQPLEQQEGKQEITTDSEAEDSLSVPGMRTPARGVSGASSTLETVQEVSQPNTPGLEFDSALEKVDGSSQSLLDQENSTDNASTKTIKAKPTTAANESGSESGGKGEIKMRSTSAAPQTTVRPNGPATKVFTGAGRGKPSGEGSARNMTVETETVSSIPQVAVGGPAGAGNNGSIRTKPSSETIRPKKEKKKTARKAPSVTSGTASSKADIFEAKVASAVDEANSSDSEETFVYESNPPDVSDRPRRFHSRTPSATSMASQIDQRNGVRTIMDGHHSVAMKKSMKFANSYNSNGQEQAPGEDDGKGTARSNVGTGRGTTRHHHVGGRWSRNGSGNGHPSLFDNESPFPNATKSKVGNSPRQSSRPTSPRVANVRVAGNGKRASPLPSTYDLDDGADDERTPLVSTVRSSRSGRSRRHAGSMRHIEHQASRHERSFIARFAGCLVLAVMITLVISGGIGFMFATTQPLTDVKILALKNIIASEQDVILDMKVQARNPNLVVVTIDSTDLVIFAKSKYAGTDTEWWKHPSVTNILRRGLRRRDDDPLDPPLGDDPNTSPNLVIGNVYEFYSPLTFEGSPFHAEPYTSLGQIRIDHPGNNTTPAGSERWGRVVQHEFDLIVRGTLKYTLPLSPRVRSISVEGRVTVKPNAADQDPDEVHIV</sequence>
<protein>
    <recommendedName>
        <fullName evidence="5">Vacuolar segregation protein 7</fullName>
    </recommendedName>
</protein>
<feature type="compositionally biased region" description="Low complexity" evidence="1">
    <location>
        <begin position="100"/>
        <end position="117"/>
    </location>
</feature>
<dbReference type="GO" id="GO:1903778">
    <property type="term" value="P:protein localization to vacuolar membrane"/>
    <property type="evidence" value="ECO:0007669"/>
    <property type="project" value="TreeGrafter"/>
</dbReference>
<gene>
    <name evidence="3" type="ORF">IFR04_012222</name>
</gene>
<dbReference type="InterPro" id="IPR024260">
    <property type="entry name" value="Vac7"/>
</dbReference>
<feature type="compositionally biased region" description="Basic residues" evidence="1">
    <location>
        <begin position="603"/>
        <end position="613"/>
    </location>
</feature>
<feature type="compositionally biased region" description="Polar residues" evidence="1">
    <location>
        <begin position="539"/>
        <end position="549"/>
    </location>
</feature>
<dbReference type="OrthoDB" id="1204at2759"/>
<dbReference type="PANTHER" id="PTHR28258">
    <property type="entry name" value="VACUOLAR SEGREGATION PROTEIN 7"/>
    <property type="match status" value="1"/>
</dbReference>
<comment type="caution">
    <text evidence="3">The sequence shown here is derived from an EMBL/GenBank/DDBJ whole genome shotgun (WGS) entry which is preliminary data.</text>
</comment>
<evidence type="ECO:0000256" key="2">
    <source>
        <dbReference type="SAM" id="Phobius"/>
    </source>
</evidence>
<feature type="compositionally biased region" description="Polar residues" evidence="1">
    <location>
        <begin position="54"/>
        <end position="69"/>
    </location>
</feature>
<feature type="compositionally biased region" description="Polar residues" evidence="1">
    <location>
        <begin position="186"/>
        <end position="198"/>
    </location>
</feature>
<dbReference type="GO" id="GO:0000011">
    <property type="term" value="P:vacuole inheritance"/>
    <property type="evidence" value="ECO:0007669"/>
    <property type="project" value="TreeGrafter"/>
</dbReference>
<name>A0A8H7T9B0_9HELO</name>
<keyword evidence="2" id="KW-1133">Transmembrane helix</keyword>
<dbReference type="AlphaFoldDB" id="A0A8H7T9B0"/>